<keyword evidence="8" id="KW-1185">Reference proteome</keyword>
<feature type="compositionally biased region" description="Low complexity" evidence="5">
    <location>
        <begin position="301"/>
        <end position="338"/>
    </location>
</feature>
<dbReference type="PROSITE" id="PS50020">
    <property type="entry name" value="WW_DOMAIN_2"/>
    <property type="match status" value="1"/>
</dbReference>
<organism evidence="7 8">
    <name type="scientific">Ciona intestinalis</name>
    <name type="common">Transparent sea squirt</name>
    <name type="synonym">Ascidia intestinalis</name>
    <dbReference type="NCBI Taxonomy" id="7719"/>
    <lineage>
        <taxon>Eukaryota</taxon>
        <taxon>Metazoa</taxon>
        <taxon>Chordata</taxon>
        <taxon>Tunicata</taxon>
        <taxon>Ascidiacea</taxon>
        <taxon>Phlebobranchia</taxon>
        <taxon>Cionidae</taxon>
        <taxon>Ciona</taxon>
    </lineage>
</organism>
<name>F6YS75_CIOIN</name>
<evidence type="ECO:0000259" key="6">
    <source>
        <dbReference type="PROSITE" id="PS50020"/>
    </source>
</evidence>
<dbReference type="PANTHER" id="PTHR14791">
    <property type="entry name" value="BOMB/KIRA PROTEINS"/>
    <property type="match status" value="1"/>
</dbReference>
<dbReference type="InterPro" id="IPR036020">
    <property type="entry name" value="WW_dom_sf"/>
</dbReference>
<dbReference type="KEGG" id="cin:100186360"/>
<keyword evidence="3" id="KW-0597">Phosphoprotein</keyword>
<reference evidence="7" key="2">
    <citation type="journal article" date="2008" name="Genome Biol.">
        <title>Improved genome assembly and evidence-based global gene model set for the chordate Ciona intestinalis: new insight into intron and operon populations.</title>
        <authorList>
            <person name="Satou Y."/>
            <person name="Mineta K."/>
            <person name="Ogasawara M."/>
            <person name="Sasakura Y."/>
            <person name="Shoguchi E."/>
            <person name="Ueno K."/>
            <person name="Yamada L."/>
            <person name="Matsumoto J."/>
            <person name="Wasserscheid J."/>
            <person name="Dewar K."/>
            <person name="Wiley G.B."/>
            <person name="Macmil S.L."/>
            <person name="Roe B.A."/>
            <person name="Zeller R.W."/>
            <person name="Hastings K.E."/>
            <person name="Lemaire P."/>
            <person name="Lindquist E."/>
            <person name="Endo T."/>
            <person name="Hotta K."/>
            <person name="Inaba K."/>
        </authorList>
    </citation>
    <scope>NUCLEOTIDE SEQUENCE [LARGE SCALE GENOMIC DNA]</scope>
    <source>
        <strain evidence="7">wild type</strain>
    </source>
</reference>
<gene>
    <name evidence="7" type="primary">LOC100186360</name>
</gene>
<dbReference type="PROSITE" id="PS01159">
    <property type="entry name" value="WW_DOMAIN_1"/>
    <property type="match status" value="1"/>
</dbReference>
<reference evidence="7" key="4">
    <citation type="submission" date="2025-09" db="UniProtKB">
        <authorList>
            <consortium name="Ensembl"/>
        </authorList>
    </citation>
    <scope>IDENTIFICATION</scope>
</reference>
<dbReference type="Pfam" id="PF00397">
    <property type="entry name" value="WW"/>
    <property type="match status" value="1"/>
</dbReference>
<dbReference type="InterPro" id="IPR051105">
    <property type="entry name" value="WWC/KIBRA_Hippo_Reg"/>
</dbReference>
<evidence type="ECO:0000256" key="4">
    <source>
        <dbReference type="SAM" id="Coils"/>
    </source>
</evidence>
<evidence type="ECO:0000256" key="2">
    <source>
        <dbReference type="ARBA" id="ARBA00022490"/>
    </source>
</evidence>
<dbReference type="GO" id="GO:0016477">
    <property type="term" value="P:cell migration"/>
    <property type="evidence" value="ECO:0000318"/>
    <property type="project" value="GO_Central"/>
</dbReference>
<feature type="region of interest" description="Disordered" evidence="5">
    <location>
        <begin position="254"/>
        <end position="344"/>
    </location>
</feature>
<dbReference type="CDD" id="cd14279">
    <property type="entry name" value="CUE"/>
    <property type="match status" value="1"/>
</dbReference>
<dbReference type="GO" id="GO:0046621">
    <property type="term" value="P:negative regulation of organ growth"/>
    <property type="evidence" value="ECO:0000318"/>
    <property type="project" value="GO_Central"/>
</dbReference>
<reference evidence="8" key="1">
    <citation type="journal article" date="2002" name="Science">
        <title>The draft genome of Ciona intestinalis: insights into chordate and vertebrate origins.</title>
        <authorList>
            <person name="Dehal P."/>
            <person name="Satou Y."/>
            <person name="Campbell R.K."/>
            <person name="Chapman J."/>
            <person name="Degnan B."/>
            <person name="De Tomaso A."/>
            <person name="Davidson B."/>
            <person name="Di Gregorio A."/>
            <person name="Gelpke M."/>
            <person name="Goodstein D.M."/>
            <person name="Harafuji N."/>
            <person name="Hastings K.E."/>
            <person name="Ho I."/>
            <person name="Hotta K."/>
            <person name="Huang W."/>
            <person name="Kawashima T."/>
            <person name="Lemaire P."/>
            <person name="Martinez D."/>
            <person name="Meinertzhagen I.A."/>
            <person name="Necula S."/>
            <person name="Nonaka M."/>
            <person name="Putnam N."/>
            <person name="Rash S."/>
            <person name="Saiga H."/>
            <person name="Satake M."/>
            <person name="Terry A."/>
            <person name="Yamada L."/>
            <person name="Wang H.G."/>
            <person name="Awazu S."/>
            <person name="Azumi K."/>
            <person name="Boore J."/>
            <person name="Branno M."/>
            <person name="Chin-Bow S."/>
            <person name="DeSantis R."/>
            <person name="Doyle S."/>
            <person name="Francino P."/>
            <person name="Keys D.N."/>
            <person name="Haga S."/>
            <person name="Hayashi H."/>
            <person name="Hino K."/>
            <person name="Imai K.S."/>
            <person name="Inaba K."/>
            <person name="Kano S."/>
            <person name="Kobayashi K."/>
            <person name="Kobayashi M."/>
            <person name="Lee B.I."/>
            <person name="Makabe K.W."/>
            <person name="Manohar C."/>
            <person name="Matassi G."/>
            <person name="Medina M."/>
            <person name="Mochizuki Y."/>
            <person name="Mount S."/>
            <person name="Morishita T."/>
            <person name="Miura S."/>
            <person name="Nakayama A."/>
            <person name="Nishizaka S."/>
            <person name="Nomoto H."/>
            <person name="Ohta F."/>
            <person name="Oishi K."/>
            <person name="Rigoutsos I."/>
            <person name="Sano M."/>
            <person name="Sasaki A."/>
            <person name="Sasakura Y."/>
            <person name="Shoguchi E."/>
            <person name="Shin-i T."/>
            <person name="Spagnuolo A."/>
            <person name="Stainier D."/>
            <person name="Suzuki M.M."/>
            <person name="Tassy O."/>
            <person name="Takatori N."/>
            <person name="Tokuoka M."/>
            <person name="Yagi K."/>
            <person name="Yoshizaki F."/>
            <person name="Wada S."/>
            <person name="Zhang C."/>
            <person name="Hyatt P.D."/>
            <person name="Larimer F."/>
            <person name="Detter C."/>
            <person name="Doggett N."/>
            <person name="Glavina T."/>
            <person name="Hawkins T."/>
            <person name="Richardson P."/>
            <person name="Lucas S."/>
            <person name="Kohara Y."/>
            <person name="Levine M."/>
            <person name="Satoh N."/>
            <person name="Rokhsar D.S."/>
        </authorList>
    </citation>
    <scope>NUCLEOTIDE SEQUENCE [LARGE SCALE GENOMIC DNA]</scope>
</reference>
<feature type="region of interest" description="Disordered" evidence="5">
    <location>
        <begin position="393"/>
        <end position="426"/>
    </location>
</feature>
<dbReference type="InterPro" id="IPR001202">
    <property type="entry name" value="WW_dom"/>
</dbReference>
<proteinExistence type="predicted"/>
<sequence>MYRPVPQQQPLPAGWEAKYDAGSNRWFFLNHQTKTTQWTDPRLSMQQPSPYIQPMRPHQPQVTTTSFIEADTSKVNALKKSFAADEELLKSLLRTHQNDMGAVEKKLKEMGYIKKETVVPNEHQVKYLHQQYPSAPIQVVRQVLGESKNSVPGARVTLDVMGFKRYDVEAKNVQANKRKADAEKLARQKAELKSKVAAAQKKKQLSHDDKLKIKQQLKSKFPTVDSDSIDLCLGSTNYDIPMATNILENQIKNEKKKKKEQERRRREEEEERERRVIEEQERENSARNMKPAVFGEDETEPSQPSSSDAQPSVSTTVSPSQPKAVPVKKTPKKTLPSKQNKVKKTVVKTAVPKKAFTESYRSHLRILPMGHNPTLCKGHNPALLITTYTERVGANKENQVGPQESNRKGPQPQHRVGALGTNYRSS</sequence>
<dbReference type="HOGENOM" id="CLU_643968_0_0_1"/>
<dbReference type="PANTHER" id="PTHR14791:SF29">
    <property type="entry name" value="PROTEIN KIBRA"/>
    <property type="match status" value="1"/>
</dbReference>
<dbReference type="GO" id="GO:0019900">
    <property type="term" value="F:kinase binding"/>
    <property type="evidence" value="ECO:0000318"/>
    <property type="project" value="GO_Central"/>
</dbReference>
<comment type="subcellular location">
    <subcellularLocation>
        <location evidence="1">Cytoplasm</location>
    </subcellularLocation>
</comment>
<feature type="compositionally biased region" description="Basic and acidic residues" evidence="5">
    <location>
        <begin position="259"/>
        <end position="285"/>
    </location>
</feature>
<dbReference type="GeneID" id="100186360"/>
<feature type="coiled-coil region" evidence="4">
    <location>
        <begin position="175"/>
        <end position="202"/>
    </location>
</feature>
<evidence type="ECO:0000256" key="3">
    <source>
        <dbReference type="ARBA" id="ARBA00022553"/>
    </source>
</evidence>
<dbReference type="GO" id="GO:0060090">
    <property type="term" value="F:molecular adaptor activity"/>
    <property type="evidence" value="ECO:0000318"/>
    <property type="project" value="GO_Central"/>
</dbReference>
<dbReference type="OMA" id="ADYNEND"/>
<accession>F6YS75</accession>
<dbReference type="AlphaFoldDB" id="F6YS75"/>
<dbReference type="GO" id="GO:0006355">
    <property type="term" value="P:regulation of DNA-templated transcription"/>
    <property type="evidence" value="ECO:0000318"/>
    <property type="project" value="GO_Central"/>
</dbReference>
<evidence type="ECO:0000313" key="7">
    <source>
        <dbReference type="Ensembl" id="ENSCINP00000002777.3"/>
    </source>
</evidence>
<evidence type="ECO:0000256" key="1">
    <source>
        <dbReference type="ARBA" id="ARBA00004496"/>
    </source>
</evidence>
<accession>A0A1W2W711</accession>
<dbReference type="EMBL" id="EAAA01001111">
    <property type="status" value="NOT_ANNOTATED_CDS"/>
    <property type="molecule type" value="Genomic_DNA"/>
</dbReference>
<dbReference type="CDD" id="cd00201">
    <property type="entry name" value="WW"/>
    <property type="match status" value="1"/>
</dbReference>
<evidence type="ECO:0000256" key="5">
    <source>
        <dbReference type="SAM" id="MobiDB-lite"/>
    </source>
</evidence>
<dbReference type="SUPFAM" id="SSF51045">
    <property type="entry name" value="WW domain"/>
    <property type="match status" value="1"/>
</dbReference>
<protein>
    <submittedName>
        <fullName evidence="7">Translation initiation factor IF-2-like</fullName>
    </submittedName>
</protein>
<dbReference type="RefSeq" id="XP_002122955.1">
    <property type="nucleotide sequence ID" value="XM_002122919.5"/>
</dbReference>
<reference evidence="7" key="3">
    <citation type="submission" date="2025-08" db="UniProtKB">
        <authorList>
            <consortium name="Ensembl"/>
        </authorList>
    </citation>
    <scope>IDENTIFICATION</scope>
</reference>
<keyword evidence="2" id="KW-0963">Cytoplasm</keyword>
<dbReference type="Ensembl" id="ENSCINT00000002777.3">
    <property type="protein sequence ID" value="ENSCINP00000002777.3"/>
    <property type="gene ID" value="ENSCING00000010542.3"/>
</dbReference>
<feature type="domain" description="WW" evidence="6">
    <location>
        <begin position="9"/>
        <end position="43"/>
    </location>
</feature>
<dbReference type="GO" id="GO:0005737">
    <property type="term" value="C:cytoplasm"/>
    <property type="evidence" value="ECO:0000318"/>
    <property type="project" value="GO_Central"/>
</dbReference>
<evidence type="ECO:0000313" key="8">
    <source>
        <dbReference type="Proteomes" id="UP000008144"/>
    </source>
</evidence>
<dbReference type="InParanoid" id="F6YS75"/>
<dbReference type="OrthoDB" id="2020426at2759"/>
<dbReference type="GO" id="GO:0035330">
    <property type="term" value="P:regulation of hippo signaling"/>
    <property type="evidence" value="ECO:0000318"/>
    <property type="project" value="GO_Central"/>
</dbReference>
<dbReference type="Proteomes" id="UP000008144">
    <property type="component" value="Chromosome 13"/>
</dbReference>
<keyword evidence="4" id="KW-0175">Coiled coil</keyword>
<dbReference type="Gene3D" id="2.20.70.10">
    <property type="match status" value="1"/>
</dbReference>
<dbReference type="SMART" id="SM00456">
    <property type="entry name" value="WW"/>
    <property type="match status" value="1"/>
</dbReference>